<evidence type="ECO:0000313" key="3">
    <source>
        <dbReference type="EMBL" id="KAA5539379.1"/>
    </source>
</evidence>
<dbReference type="PANTHER" id="PTHR48073:SF2">
    <property type="entry name" value="O-SUCCINYLBENZOATE SYNTHASE"/>
    <property type="match status" value="1"/>
</dbReference>
<evidence type="ECO:0000313" key="4">
    <source>
        <dbReference type="Proteomes" id="UP000323426"/>
    </source>
</evidence>
<protein>
    <submittedName>
        <fullName evidence="3">O-succinylbenzoate synthase</fullName>
    </submittedName>
</protein>
<dbReference type="GO" id="GO:0046872">
    <property type="term" value="F:metal ion binding"/>
    <property type="evidence" value="ECO:0007669"/>
    <property type="project" value="UniProtKB-KW"/>
</dbReference>
<keyword evidence="4" id="KW-1185">Reference proteome</keyword>
<dbReference type="AlphaFoldDB" id="A0A5M6D174"/>
<keyword evidence="1" id="KW-0479">Metal-binding</keyword>
<dbReference type="GO" id="GO:0009063">
    <property type="term" value="P:amino acid catabolic process"/>
    <property type="evidence" value="ECO:0007669"/>
    <property type="project" value="InterPro"/>
</dbReference>
<evidence type="ECO:0000259" key="2">
    <source>
        <dbReference type="SMART" id="SM00922"/>
    </source>
</evidence>
<dbReference type="InterPro" id="IPR036849">
    <property type="entry name" value="Enolase-like_C_sf"/>
</dbReference>
<dbReference type="EMBL" id="VWSF01000033">
    <property type="protein sequence ID" value="KAA5539379.1"/>
    <property type="molecule type" value="Genomic_DNA"/>
</dbReference>
<dbReference type="Gene3D" id="3.30.390.10">
    <property type="entry name" value="Enolase-like, N-terminal domain"/>
    <property type="match status" value="1"/>
</dbReference>
<organism evidence="3 4">
    <name type="scientific">Adhaeribacter rhizoryzae</name>
    <dbReference type="NCBI Taxonomy" id="2607907"/>
    <lineage>
        <taxon>Bacteria</taxon>
        <taxon>Pseudomonadati</taxon>
        <taxon>Bacteroidota</taxon>
        <taxon>Cytophagia</taxon>
        <taxon>Cytophagales</taxon>
        <taxon>Hymenobacteraceae</taxon>
        <taxon>Adhaeribacter</taxon>
    </lineage>
</organism>
<dbReference type="InterPro" id="IPR013342">
    <property type="entry name" value="Mandelate_racemase_C"/>
</dbReference>
<dbReference type="SFLD" id="SFLDF00009">
    <property type="entry name" value="o-succinylbenzoate_synthase"/>
    <property type="match status" value="1"/>
</dbReference>
<dbReference type="InterPro" id="IPR018110">
    <property type="entry name" value="Mandel_Rmase/mucon_lact_enz_CS"/>
</dbReference>
<dbReference type="Proteomes" id="UP000323426">
    <property type="component" value="Unassembled WGS sequence"/>
</dbReference>
<dbReference type="RefSeq" id="WP_150093060.1">
    <property type="nucleotide sequence ID" value="NZ_VWSF01000033.1"/>
</dbReference>
<dbReference type="GO" id="GO:0016854">
    <property type="term" value="F:racemase and epimerase activity"/>
    <property type="evidence" value="ECO:0007669"/>
    <property type="project" value="UniProtKB-ARBA"/>
</dbReference>
<dbReference type="SMART" id="SM00922">
    <property type="entry name" value="MR_MLE"/>
    <property type="match status" value="1"/>
</dbReference>
<comment type="caution">
    <text evidence="3">The sequence shown here is derived from an EMBL/GenBank/DDBJ whole genome shotgun (WGS) entry which is preliminary data.</text>
</comment>
<dbReference type="PROSITE" id="PS00909">
    <property type="entry name" value="MR_MLE_2"/>
    <property type="match status" value="1"/>
</dbReference>
<dbReference type="CDD" id="cd03320">
    <property type="entry name" value="OSBS"/>
    <property type="match status" value="1"/>
</dbReference>
<gene>
    <name evidence="3" type="ORF">F0145_24560</name>
</gene>
<dbReference type="Gene3D" id="3.20.20.120">
    <property type="entry name" value="Enolase-like C-terminal domain"/>
    <property type="match status" value="1"/>
</dbReference>
<dbReference type="Pfam" id="PF13378">
    <property type="entry name" value="MR_MLE_C"/>
    <property type="match status" value="1"/>
</dbReference>
<dbReference type="InterPro" id="IPR029065">
    <property type="entry name" value="Enolase_C-like"/>
</dbReference>
<reference evidence="3 4" key="1">
    <citation type="submission" date="2019-09" db="EMBL/GenBank/DDBJ databases">
        <title>Genome sequence and assembly of Adhaeribacter sp.</title>
        <authorList>
            <person name="Chhetri G."/>
        </authorList>
    </citation>
    <scope>NUCLEOTIDE SEQUENCE [LARGE SCALE GENOMIC DNA]</scope>
    <source>
        <strain evidence="3 4">DK36</strain>
    </source>
</reference>
<dbReference type="SUPFAM" id="SSF54826">
    <property type="entry name" value="Enolase N-terminal domain-like"/>
    <property type="match status" value="1"/>
</dbReference>
<dbReference type="PANTHER" id="PTHR48073">
    <property type="entry name" value="O-SUCCINYLBENZOATE SYNTHASE-RELATED"/>
    <property type="match status" value="1"/>
</dbReference>
<proteinExistence type="predicted"/>
<dbReference type="SFLD" id="SFLDG00180">
    <property type="entry name" value="muconate_cycloisomerase"/>
    <property type="match status" value="1"/>
</dbReference>
<name>A0A5M6D174_9BACT</name>
<dbReference type="SUPFAM" id="SSF51604">
    <property type="entry name" value="Enolase C-terminal domain-like"/>
    <property type="match status" value="1"/>
</dbReference>
<accession>A0A5M6D174</accession>
<feature type="domain" description="Mandelate racemase/muconate lactonizing enzyme C-terminal" evidence="2">
    <location>
        <begin position="143"/>
        <end position="241"/>
    </location>
</feature>
<dbReference type="SFLD" id="SFLDS00001">
    <property type="entry name" value="Enolase"/>
    <property type="match status" value="1"/>
</dbReference>
<evidence type="ECO:0000256" key="1">
    <source>
        <dbReference type="ARBA" id="ARBA00022723"/>
    </source>
</evidence>
<dbReference type="InterPro" id="IPR029017">
    <property type="entry name" value="Enolase-like_N"/>
</dbReference>
<sequence length="362" mass="41030">MSLKLEVIPHTLNFKFDARTSRGAMQQHQVYYFKLYNTRQKEIFGLGECAPLPGLSLEHHPDFRKQVFRQIEYLNRNIQEVDLPDLKSIIYNSDLKSFPSVVFGLESAWRDLLAGGKRILFNNAFTQQKNGIPINGLIWMGDKHFMQEQIKKKLQEGYACLKLKIGGLDFNTELEILKAIRKVAGAEHLTIRVDANGAFSPAEALPKLEKLAAFNLHSIEQPIRAGQAAEMQRLCKVTPVPIALDEELIGVTGIDQKEILLREIAPAYIILKPTLLGGLQATEEWINIASQLGIDWWITSALESNIGLNAISQFTAQYPVTREQGLGTGQLYHNNISSPLSIKQGKLYYEREKKWDLDLFRK</sequence>